<organism evidence="9 10">
    <name type="scientific">Thiomicrorhabdus heinhorstiae</name>
    <dbReference type="NCBI Taxonomy" id="2748010"/>
    <lineage>
        <taxon>Bacteria</taxon>
        <taxon>Pseudomonadati</taxon>
        <taxon>Pseudomonadota</taxon>
        <taxon>Gammaproteobacteria</taxon>
        <taxon>Thiotrichales</taxon>
        <taxon>Piscirickettsiaceae</taxon>
        <taxon>Thiomicrorhabdus</taxon>
    </lineage>
</organism>
<gene>
    <name evidence="9" type="primary">flgA</name>
    <name evidence="9" type="ORF">H8792_010085</name>
</gene>
<dbReference type="Proteomes" id="UP001193680">
    <property type="component" value="Unassembled WGS sequence"/>
</dbReference>
<evidence type="ECO:0000256" key="2">
    <source>
        <dbReference type="ARBA" id="ARBA00010474"/>
    </source>
</evidence>
<dbReference type="PANTHER" id="PTHR36307">
    <property type="entry name" value="FLAGELLA BASAL BODY P-RING FORMATION PROTEIN FLGA"/>
    <property type="match status" value="1"/>
</dbReference>
<comment type="similarity">
    <text evidence="2 7">Belongs to the FlgA family.</text>
</comment>
<keyword evidence="10" id="KW-1185">Reference proteome</keyword>
<feature type="chain" id="PRO_5044993262" description="Flagella basal body P-ring formation protein FlgA" evidence="7">
    <location>
        <begin position="27"/>
        <end position="242"/>
    </location>
</feature>
<dbReference type="RefSeq" id="WP_185978835.1">
    <property type="nucleotide sequence ID" value="NZ_JACBGI020000024.1"/>
</dbReference>
<keyword evidence="7" id="KW-1005">Bacterial flagellum biogenesis</keyword>
<evidence type="ECO:0000256" key="5">
    <source>
        <dbReference type="ARBA" id="ARBA00022764"/>
    </source>
</evidence>
<dbReference type="PANTHER" id="PTHR36307:SF1">
    <property type="entry name" value="FLAGELLA BASAL BODY P-RING FORMATION PROTEIN FLGA"/>
    <property type="match status" value="1"/>
</dbReference>
<feature type="signal peptide" evidence="7">
    <location>
        <begin position="1"/>
        <end position="26"/>
    </location>
</feature>
<dbReference type="InterPro" id="IPR041231">
    <property type="entry name" value="FlgA_N"/>
</dbReference>
<evidence type="ECO:0000256" key="4">
    <source>
        <dbReference type="ARBA" id="ARBA00022729"/>
    </source>
</evidence>
<comment type="caution">
    <text evidence="9">The sequence shown here is derived from an EMBL/GenBank/DDBJ whole genome shotgun (WGS) entry which is preliminary data.</text>
</comment>
<evidence type="ECO:0000256" key="3">
    <source>
        <dbReference type="ARBA" id="ARBA00014754"/>
    </source>
</evidence>
<keyword evidence="9" id="KW-0969">Cilium</keyword>
<dbReference type="NCBIfam" id="TIGR03170">
    <property type="entry name" value="flgA_cterm"/>
    <property type="match status" value="1"/>
</dbReference>
<keyword evidence="9" id="KW-0282">Flagellum</keyword>
<protein>
    <recommendedName>
        <fullName evidence="3 7">Flagella basal body P-ring formation protein FlgA</fullName>
    </recommendedName>
</protein>
<name>A0ABS0C027_9GAMM</name>
<dbReference type="SMART" id="SM00858">
    <property type="entry name" value="SAF"/>
    <property type="match status" value="1"/>
</dbReference>
<reference evidence="9 10" key="2">
    <citation type="submission" date="2020-11" db="EMBL/GenBank/DDBJ databases">
        <title>Sulfur oxidizing isolate from Hospital Hole Sinkhole.</title>
        <authorList>
            <person name="Scott K.M."/>
        </authorList>
    </citation>
    <scope>NUCLEOTIDE SEQUENCE [LARGE SCALE GENOMIC DNA]</scope>
    <source>
        <strain evidence="9 10">HH1</strain>
    </source>
</reference>
<dbReference type="Pfam" id="PF13144">
    <property type="entry name" value="ChapFlgA"/>
    <property type="match status" value="1"/>
</dbReference>
<dbReference type="EMBL" id="JACBGI020000024">
    <property type="protein sequence ID" value="MBF6058688.1"/>
    <property type="molecule type" value="Genomic_DNA"/>
</dbReference>
<feature type="domain" description="SAF" evidence="8">
    <location>
        <begin position="118"/>
        <end position="180"/>
    </location>
</feature>
<keyword evidence="9" id="KW-0966">Cell projection</keyword>
<evidence type="ECO:0000256" key="1">
    <source>
        <dbReference type="ARBA" id="ARBA00004418"/>
    </source>
</evidence>
<proteinExistence type="inferred from homology"/>
<evidence type="ECO:0000313" key="10">
    <source>
        <dbReference type="Proteomes" id="UP001193680"/>
    </source>
</evidence>
<sequence>MKKAILTVLFTLAYSVALLVSFASSAYSSPPAVPEYESAEDLNRQALEYIKQKIDQKIHLPKIEFRTLSENLKLPKCSDEPQISDRNPDVYAGRMTLSLSCQNPAWRIFIPVKVEGDLQVVVATQGILKNAVIEQQDVAYQYRPFKEVPRDSNVSLEQAIGMRAKQNIGAGKILTLNYLSPPYWVRKNQPITLVSNLNGIEVKAAGTALEDGVEKETVTVKNAGSGKQLKGIVIAPNTVYIP</sequence>
<evidence type="ECO:0000256" key="7">
    <source>
        <dbReference type="RuleBase" id="RU362063"/>
    </source>
</evidence>
<evidence type="ECO:0000256" key="6">
    <source>
        <dbReference type="ARBA" id="ARBA00025643"/>
    </source>
</evidence>
<comment type="subcellular location">
    <subcellularLocation>
        <location evidence="1 7">Periplasm</location>
    </subcellularLocation>
</comment>
<comment type="function">
    <text evidence="6 7">Involved in the assembly process of the P-ring formation. It may associate with FlgF on the rod constituting a structure essential for the P-ring assembly or may act as a modulator protein for the P-ring assembly.</text>
</comment>
<dbReference type="InterPro" id="IPR017585">
    <property type="entry name" value="SAF_FlgA"/>
</dbReference>
<dbReference type="InterPro" id="IPR013974">
    <property type="entry name" value="SAF"/>
</dbReference>
<dbReference type="Gene3D" id="3.90.1210.10">
    <property type="entry name" value="Antifreeze-like/N-acetylneuraminic acid synthase C-terminal domain"/>
    <property type="match status" value="1"/>
</dbReference>
<evidence type="ECO:0000259" key="8">
    <source>
        <dbReference type="SMART" id="SM00858"/>
    </source>
</evidence>
<accession>A0ABS0C027</accession>
<dbReference type="Gene3D" id="2.30.30.760">
    <property type="match status" value="1"/>
</dbReference>
<dbReference type="CDD" id="cd11614">
    <property type="entry name" value="SAF_CpaB_FlgA_like"/>
    <property type="match status" value="1"/>
</dbReference>
<keyword evidence="4 7" id="KW-0732">Signal</keyword>
<evidence type="ECO:0000313" key="9">
    <source>
        <dbReference type="EMBL" id="MBF6058688.1"/>
    </source>
</evidence>
<keyword evidence="5 7" id="KW-0574">Periplasm</keyword>
<dbReference type="Pfam" id="PF17656">
    <property type="entry name" value="ChapFlgA_N"/>
    <property type="match status" value="1"/>
</dbReference>
<dbReference type="InterPro" id="IPR039246">
    <property type="entry name" value="Flagellar_FlgA"/>
</dbReference>
<reference evidence="9 10" key="1">
    <citation type="submission" date="2020-06" db="EMBL/GenBank/DDBJ databases">
        <authorList>
            <person name="Scott K."/>
        </authorList>
    </citation>
    <scope>NUCLEOTIDE SEQUENCE [LARGE SCALE GENOMIC DNA]</scope>
    <source>
        <strain evidence="9 10">HH1</strain>
    </source>
</reference>